<sequence>MSILSRILGLDEIKRSVLDEYTLFKELLTIRVPSEDNNDVLKEILSLYGINVDEKTSREEMLEKLTNELKPKKRG</sequence>
<dbReference type="AlphaFoldDB" id="A0A8D5U3X9"/>
<dbReference type="Proteomes" id="UP000825123">
    <property type="component" value="Chromosome"/>
</dbReference>
<name>A0A8D5U3X9_9CREN</name>
<organism evidence="1 2">
    <name type="scientific">Stygiolobus caldivivus</name>
    <dbReference type="NCBI Taxonomy" id="2824673"/>
    <lineage>
        <taxon>Archaea</taxon>
        <taxon>Thermoproteota</taxon>
        <taxon>Thermoprotei</taxon>
        <taxon>Sulfolobales</taxon>
        <taxon>Sulfolobaceae</taxon>
        <taxon>Stygiolobus</taxon>
    </lineage>
</organism>
<protein>
    <submittedName>
        <fullName evidence="1">Uncharacterized protein</fullName>
    </submittedName>
</protein>
<keyword evidence="2" id="KW-1185">Reference proteome</keyword>
<reference evidence="1 2" key="1">
    <citation type="submission" date="2021-04" db="EMBL/GenBank/DDBJ databases">
        <title>Complete genome sequence of Stygiolobus sp. KN-1.</title>
        <authorList>
            <person name="Nakamura K."/>
            <person name="Sakai H."/>
            <person name="Kurosawa N."/>
        </authorList>
    </citation>
    <scope>NUCLEOTIDE SEQUENCE [LARGE SCALE GENOMIC DNA]</scope>
    <source>
        <strain evidence="1 2">KN-1</strain>
    </source>
</reference>
<evidence type="ECO:0000313" key="2">
    <source>
        <dbReference type="Proteomes" id="UP000825123"/>
    </source>
</evidence>
<evidence type="ECO:0000313" key="1">
    <source>
        <dbReference type="EMBL" id="BCU68823.1"/>
    </source>
</evidence>
<gene>
    <name evidence="1" type="ORF">KN1_01200</name>
</gene>
<dbReference type="RefSeq" id="WP_221288707.1">
    <property type="nucleotide sequence ID" value="NZ_AP024597.1"/>
</dbReference>
<dbReference type="EMBL" id="AP024597">
    <property type="protein sequence ID" value="BCU68823.1"/>
    <property type="molecule type" value="Genomic_DNA"/>
</dbReference>
<dbReference type="KEGG" id="csty:KN1_01200"/>
<accession>A0A8D5U3X9</accession>
<dbReference type="GeneID" id="66161870"/>
<proteinExistence type="predicted"/>